<dbReference type="KEGG" id="vg:63027117"/>
<sequence length="67" mass="7709">MTFDEATTWILINQVPTCVRLTGARRATPRGVEREMILPDGSKVWRRNSFDTRGLAQEVVDEMEGWN</sequence>
<proteinExistence type="predicted"/>
<gene>
    <name evidence="1" type="primary">4</name>
    <name evidence="1" type="ORF">SEA_LILBEANIE_4</name>
</gene>
<evidence type="ECO:0000313" key="2">
    <source>
        <dbReference type="Proteomes" id="UP000594820"/>
    </source>
</evidence>
<organism evidence="1 2">
    <name type="scientific">Gordonia phage Lilbeanie</name>
    <dbReference type="NCBI Taxonomy" id="2794947"/>
    <lineage>
        <taxon>Viruses</taxon>
        <taxon>Duplodnaviria</taxon>
        <taxon>Heunggongvirae</taxon>
        <taxon>Uroviricota</taxon>
        <taxon>Caudoviricetes</taxon>
        <taxon>Stackebrandtviridae</taxon>
        <taxon>Lilbeanievirus</taxon>
        <taxon>Lilbeanievirus lilbeanie</taxon>
    </lineage>
</organism>
<protein>
    <submittedName>
        <fullName evidence="1">Uncharacterized protein</fullName>
    </submittedName>
</protein>
<reference evidence="1 2" key="1">
    <citation type="submission" date="2020-12" db="EMBL/GenBank/DDBJ databases">
        <authorList>
            <person name="Mahalingham V.A."/>
            <person name="Abad L.A."/>
            <person name="Dennis E.A."/>
            <person name="Alston T.C."/>
            <person name="Buckley J.R."/>
            <person name="Cao N.T."/>
            <person name="Cole K.B."/>
            <person name="Davis H.C."/>
            <person name="Fisher D.E."/>
            <person name="Jennings A.R."/>
            <person name="Litwin A.R."/>
            <person name="McCartney J.B."/>
            <person name="Mitchell K.E."/>
            <person name="Nasser J.B."/>
            <person name="Paudel P."/>
            <person name="Richoux S.A."/>
            <person name="Sisung K.L."/>
            <person name="Smith M.L."/>
            <person name="Sonnier C.R."/>
            <person name="Underwood K.G."/>
            <person name="Hunter C.W."/>
            <person name="Gottschalck B.A."/>
            <person name="Wiggina Z.F."/>
            <person name="Spears T.J."/>
            <person name="Hancock A.M."/>
            <person name="Gissendanner C.R."/>
            <person name="Findley A.M."/>
            <person name="Garlena R.A."/>
            <person name="Russell D.A."/>
            <person name="Jacobs-Sera D."/>
            <person name="Hatfull G.F."/>
        </authorList>
    </citation>
    <scope>NUCLEOTIDE SEQUENCE [LARGE SCALE GENOMIC DNA]</scope>
</reference>
<keyword evidence="2" id="KW-1185">Reference proteome</keyword>
<dbReference type="EMBL" id="MW314850">
    <property type="protein sequence ID" value="QPO17083.1"/>
    <property type="molecule type" value="Genomic_DNA"/>
</dbReference>
<dbReference type="GeneID" id="63027117"/>
<dbReference type="Proteomes" id="UP000594820">
    <property type="component" value="Segment"/>
</dbReference>
<dbReference type="RefSeq" id="YP_010002565.1">
    <property type="nucleotide sequence ID" value="NC_053246.1"/>
</dbReference>
<name>A0A7T1KS64_9CAUD</name>
<evidence type="ECO:0000313" key="1">
    <source>
        <dbReference type="EMBL" id="QPO17083.1"/>
    </source>
</evidence>
<accession>A0A7T1KS64</accession>